<feature type="domain" description="ABC transporter" evidence="3">
    <location>
        <begin position="9"/>
        <end position="239"/>
    </location>
</feature>
<name>A0A179DHR4_9SPHI</name>
<dbReference type="PROSITE" id="PS50893">
    <property type="entry name" value="ABC_TRANSPORTER_2"/>
    <property type="match status" value="1"/>
</dbReference>
<gene>
    <name evidence="4" type="ORF">A5893_05660</name>
</gene>
<dbReference type="PANTHER" id="PTHR43613:SF1">
    <property type="entry name" value="ABC TRANSPORTER, ATP-BINDING PROTEIN"/>
    <property type="match status" value="1"/>
</dbReference>
<comment type="caution">
    <text evidence="4">The sequence shown here is derived from an EMBL/GenBank/DDBJ whole genome shotgun (WGS) entry which is preliminary data.</text>
</comment>
<dbReference type="InterPro" id="IPR017871">
    <property type="entry name" value="ABC_transporter-like_CS"/>
</dbReference>
<keyword evidence="1" id="KW-0547">Nucleotide-binding</keyword>
<dbReference type="OrthoDB" id="9785229at2"/>
<dbReference type="EMBL" id="LWHJ01000022">
    <property type="protein sequence ID" value="OAQ40434.1"/>
    <property type="molecule type" value="Genomic_DNA"/>
</dbReference>
<dbReference type="GO" id="GO:0016887">
    <property type="term" value="F:ATP hydrolysis activity"/>
    <property type="evidence" value="ECO:0007669"/>
    <property type="project" value="InterPro"/>
</dbReference>
<evidence type="ECO:0000256" key="1">
    <source>
        <dbReference type="ARBA" id="ARBA00022741"/>
    </source>
</evidence>
<sequence>MENTQQPIISIKNLRKNYGEKQVLKGINLDIYPGQVIGYIGPNGAGKSTTVKILTGLISEFEGDVFMYDQNIKDDIISIKSQIGYVPENAEIYDVLTPLEYLDFIGKLYGMEEDEIATRATKLLTAFGIGANADQRMDTFSKGMRQKVLLISGIIHNPKIIILDEPLSGLDANAVIMVKELISLMAKEGKTIFYCSHMMDVVEKVSDRILLINNGEIVANGTFEELKAGGDQTLEKIFAKLTGKEEGNKDAADVLSALN</sequence>
<accession>A0A179DHR4</accession>
<dbReference type="AlphaFoldDB" id="A0A179DHR4"/>
<dbReference type="PROSITE" id="PS00211">
    <property type="entry name" value="ABC_TRANSPORTER_1"/>
    <property type="match status" value="1"/>
</dbReference>
<reference evidence="4 5" key="1">
    <citation type="submission" date="2016-04" db="EMBL/GenBank/DDBJ databases">
        <authorList>
            <person name="Evans L.H."/>
            <person name="Alamgir A."/>
            <person name="Owens N."/>
            <person name="Weber N.D."/>
            <person name="Virtaneva K."/>
            <person name="Barbian K."/>
            <person name="Babar A."/>
            <person name="Rosenke K."/>
        </authorList>
    </citation>
    <scope>NUCLEOTIDE SEQUENCE [LARGE SCALE GENOMIC DNA]</scope>
    <source>
        <strain evidence="4 5">CCM 8644</strain>
    </source>
</reference>
<dbReference type="InterPro" id="IPR003593">
    <property type="entry name" value="AAA+_ATPase"/>
</dbReference>
<evidence type="ECO:0000313" key="5">
    <source>
        <dbReference type="Proteomes" id="UP000078459"/>
    </source>
</evidence>
<dbReference type="InterPro" id="IPR003439">
    <property type="entry name" value="ABC_transporter-like_ATP-bd"/>
</dbReference>
<evidence type="ECO:0000259" key="3">
    <source>
        <dbReference type="PROSITE" id="PS50893"/>
    </source>
</evidence>
<dbReference type="PANTHER" id="PTHR43613">
    <property type="entry name" value="ABC TRANSPORTER, ATP-BINDING PROTEIN"/>
    <property type="match status" value="1"/>
</dbReference>
<dbReference type="CDD" id="cd03230">
    <property type="entry name" value="ABC_DR_subfamily_A"/>
    <property type="match status" value="1"/>
</dbReference>
<dbReference type="InterPro" id="IPR027417">
    <property type="entry name" value="P-loop_NTPase"/>
</dbReference>
<keyword evidence="2" id="KW-0067">ATP-binding</keyword>
<dbReference type="SUPFAM" id="SSF52540">
    <property type="entry name" value="P-loop containing nucleoside triphosphate hydrolases"/>
    <property type="match status" value="1"/>
</dbReference>
<proteinExistence type="predicted"/>
<dbReference type="STRING" id="1826909.A5893_05660"/>
<organism evidence="4 5">
    <name type="scientific">Pedobacter psychrophilus</name>
    <dbReference type="NCBI Taxonomy" id="1826909"/>
    <lineage>
        <taxon>Bacteria</taxon>
        <taxon>Pseudomonadati</taxon>
        <taxon>Bacteroidota</taxon>
        <taxon>Sphingobacteriia</taxon>
        <taxon>Sphingobacteriales</taxon>
        <taxon>Sphingobacteriaceae</taxon>
        <taxon>Pedobacter</taxon>
    </lineage>
</organism>
<keyword evidence="5" id="KW-1185">Reference proteome</keyword>
<dbReference type="RefSeq" id="WP_068821672.1">
    <property type="nucleotide sequence ID" value="NZ_LWHJ01000022.1"/>
</dbReference>
<dbReference type="Proteomes" id="UP000078459">
    <property type="component" value="Unassembled WGS sequence"/>
</dbReference>
<dbReference type="SMART" id="SM00382">
    <property type="entry name" value="AAA"/>
    <property type="match status" value="1"/>
</dbReference>
<evidence type="ECO:0000256" key="2">
    <source>
        <dbReference type="ARBA" id="ARBA00022840"/>
    </source>
</evidence>
<protein>
    <submittedName>
        <fullName evidence="4">ABC transporter</fullName>
    </submittedName>
</protein>
<dbReference type="Pfam" id="PF00005">
    <property type="entry name" value="ABC_tran"/>
    <property type="match status" value="1"/>
</dbReference>
<dbReference type="Gene3D" id="3.40.50.300">
    <property type="entry name" value="P-loop containing nucleotide triphosphate hydrolases"/>
    <property type="match status" value="1"/>
</dbReference>
<evidence type="ECO:0000313" key="4">
    <source>
        <dbReference type="EMBL" id="OAQ40434.1"/>
    </source>
</evidence>
<reference evidence="4 5" key="2">
    <citation type="submission" date="2016-06" db="EMBL/GenBank/DDBJ databases">
        <title>Pedobacter psychrophilus sp. nov., isolated from Antarctic fragmentary rock.</title>
        <authorList>
            <person name="Svec P."/>
        </authorList>
    </citation>
    <scope>NUCLEOTIDE SEQUENCE [LARGE SCALE GENOMIC DNA]</scope>
    <source>
        <strain evidence="4 5">CCM 8644</strain>
    </source>
</reference>
<dbReference type="GO" id="GO:0005524">
    <property type="term" value="F:ATP binding"/>
    <property type="evidence" value="ECO:0007669"/>
    <property type="project" value="UniProtKB-KW"/>
</dbReference>